<dbReference type="Proteomes" id="UP000662818">
    <property type="component" value="Chromosome"/>
</dbReference>
<sequence>MPSRQKQYVGAVPGHDGIRYRHKKDDPFTLRGYEVRYRDPTALDKNGDPKVRGKTFRTLKEAKTFQDETSRAIRTRTFINPDRGRTSWKEVSQQWLADVTPTLRNRSVEGYDWLLRHYLSRWDNLAISDIAREDVRRLIEDLRRPRKNKPNGLSQETEDKVFTVARQVFDYAVEERFIDTSPASGKRRRRIRTDDSNTGVARAMTAEKAESIINHLPEGRYRLFGLVAYWTAFRPGELAGLRVRNIDRLRNQIQVDETVEALRSGLQPGVPKTKRSRWRVVPIPKDVMTALWSYIEDRHLVPDDYVFAANGPYFVYKMFERRQWQAACRAAGYEKESPRFYDLRHTRITMWVHQDVPPHVVMAWAGHSNIKTTMNVYTHVNPQDASVEAIIKRLYGGDHGGVNDCRGAPDSKEANSGDGQVG</sequence>
<dbReference type="EMBL" id="CP022295">
    <property type="protein sequence ID" value="QSR27255.1"/>
    <property type="molecule type" value="Genomic_DNA"/>
</dbReference>
<dbReference type="RefSeq" id="WP_207006289.1">
    <property type="nucleotide sequence ID" value="NZ_CP022295.1"/>
</dbReference>
<evidence type="ECO:0000256" key="3">
    <source>
        <dbReference type="ARBA" id="ARBA00023172"/>
    </source>
</evidence>
<proteinExistence type="inferred from homology"/>
<dbReference type="PANTHER" id="PTHR30349:SF64">
    <property type="entry name" value="PROPHAGE INTEGRASE INTD-RELATED"/>
    <property type="match status" value="1"/>
</dbReference>
<comment type="similarity">
    <text evidence="1">Belongs to the 'phage' integrase family.</text>
</comment>
<gene>
    <name evidence="8" type="ORF">CFH99_16665</name>
</gene>
<keyword evidence="3" id="KW-0233">DNA recombination</keyword>
<feature type="domain" description="Core-binding (CB)" evidence="7">
    <location>
        <begin position="86"/>
        <end position="173"/>
    </location>
</feature>
<accession>A0ABX7PNG3</accession>
<evidence type="ECO:0000313" key="9">
    <source>
        <dbReference type="Proteomes" id="UP000662818"/>
    </source>
</evidence>
<dbReference type="SUPFAM" id="SSF56349">
    <property type="entry name" value="DNA breaking-rejoining enzymes"/>
    <property type="match status" value="1"/>
</dbReference>
<evidence type="ECO:0000313" key="8">
    <source>
        <dbReference type="EMBL" id="QSR27255.1"/>
    </source>
</evidence>
<evidence type="ECO:0000259" key="7">
    <source>
        <dbReference type="PROSITE" id="PS51900"/>
    </source>
</evidence>
<dbReference type="InterPro" id="IPR013762">
    <property type="entry name" value="Integrase-like_cat_sf"/>
</dbReference>
<keyword evidence="9" id="KW-1185">Reference proteome</keyword>
<dbReference type="InterPro" id="IPR002104">
    <property type="entry name" value="Integrase_catalytic"/>
</dbReference>
<feature type="domain" description="Tyr recombinase" evidence="6">
    <location>
        <begin position="199"/>
        <end position="390"/>
    </location>
</feature>
<evidence type="ECO:0000256" key="4">
    <source>
        <dbReference type="PROSITE-ProRule" id="PRU01248"/>
    </source>
</evidence>
<evidence type="ECO:0000256" key="1">
    <source>
        <dbReference type="ARBA" id="ARBA00008857"/>
    </source>
</evidence>
<dbReference type="InterPro" id="IPR011010">
    <property type="entry name" value="DNA_brk_join_enz"/>
</dbReference>
<dbReference type="Gene3D" id="1.10.150.130">
    <property type="match status" value="1"/>
</dbReference>
<dbReference type="InterPro" id="IPR044068">
    <property type="entry name" value="CB"/>
</dbReference>
<dbReference type="PANTHER" id="PTHR30349">
    <property type="entry name" value="PHAGE INTEGRASE-RELATED"/>
    <property type="match status" value="1"/>
</dbReference>
<keyword evidence="2 4" id="KW-0238">DNA-binding</keyword>
<evidence type="ECO:0008006" key="10">
    <source>
        <dbReference type="Google" id="ProtNLM"/>
    </source>
</evidence>
<evidence type="ECO:0000256" key="5">
    <source>
        <dbReference type="SAM" id="MobiDB-lite"/>
    </source>
</evidence>
<reference evidence="8 9" key="1">
    <citation type="submission" date="2017-06" db="EMBL/GenBank/DDBJ databases">
        <title>Complete Genome Sequence of the Soil Carbazole-Degrading Bacterium Nocardioides aromaticivorans IC177.</title>
        <authorList>
            <person name="Vejarano F."/>
            <person name="Suzuki-Minakuchi C."/>
            <person name="Ohtsubo Y."/>
            <person name="Tsuda M."/>
            <person name="Okada K."/>
            <person name="Nojiri H."/>
        </authorList>
    </citation>
    <scope>NUCLEOTIDE SEQUENCE [LARGE SCALE GENOMIC DNA]</scope>
    <source>
        <strain evidence="8 9">IC177</strain>
    </source>
</reference>
<feature type="region of interest" description="Disordered" evidence="5">
    <location>
        <begin position="402"/>
        <end position="422"/>
    </location>
</feature>
<dbReference type="CDD" id="cd01189">
    <property type="entry name" value="INT_ICEBs1_C_like"/>
    <property type="match status" value="1"/>
</dbReference>
<evidence type="ECO:0000259" key="6">
    <source>
        <dbReference type="PROSITE" id="PS51898"/>
    </source>
</evidence>
<organism evidence="8 9">
    <name type="scientific">Nocardioides aromaticivorans</name>
    <dbReference type="NCBI Taxonomy" id="200618"/>
    <lineage>
        <taxon>Bacteria</taxon>
        <taxon>Bacillati</taxon>
        <taxon>Actinomycetota</taxon>
        <taxon>Actinomycetes</taxon>
        <taxon>Propionibacteriales</taxon>
        <taxon>Nocardioidaceae</taxon>
        <taxon>Nocardioides</taxon>
    </lineage>
</organism>
<protein>
    <recommendedName>
        <fullName evidence="10">Integrase</fullName>
    </recommendedName>
</protein>
<dbReference type="PROSITE" id="PS51900">
    <property type="entry name" value="CB"/>
    <property type="match status" value="1"/>
</dbReference>
<name>A0ABX7PNG3_9ACTN</name>
<dbReference type="PROSITE" id="PS51898">
    <property type="entry name" value="TYR_RECOMBINASE"/>
    <property type="match status" value="1"/>
</dbReference>
<dbReference type="Gene3D" id="1.10.443.10">
    <property type="entry name" value="Intergrase catalytic core"/>
    <property type="match status" value="1"/>
</dbReference>
<dbReference type="InterPro" id="IPR010998">
    <property type="entry name" value="Integrase_recombinase_N"/>
</dbReference>
<evidence type="ECO:0000256" key="2">
    <source>
        <dbReference type="ARBA" id="ARBA00023125"/>
    </source>
</evidence>
<dbReference type="Pfam" id="PF00589">
    <property type="entry name" value="Phage_integrase"/>
    <property type="match status" value="1"/>
</dbReference>
<dbReference type="InterPro" id="IPR050090">
    <property type="entry name" value="Tyrosine_recombinase_XerCD"/>
</dbReference>